<keyword evidence="4" id="KW-0411">Iron-sulfur</keyword>
<dbReference type="Proteomes" id="UP001597229">
    <property type="component" value="Unassembled WGS sequence"/>
</dbReference>
<protein>
    <submittedName>
        <fullName evidence="7">Rieske (2Fe-2S) protein</fullName>
    </submittedName>
</protein>
<evidence type="ECO:0000313" key="8">
    <source>
        <dbReference type="Proteomes" id="UP001597229"/>
    </source>
</evidence>
<organism evidence="7 8">
    <name type="scientific">Nocardioides ginsengisoli</name>
    <dbReference type="NCBI Taxonomy" id="363868"/>
    <lineage>
        <taxon>Bacteria</taxon>
        <taxon>Bacillati</taxon>
        <taxon>Actinomycetota</taxon>
        <taxon>Actinomycetes</taxon>
        <taxon>Propionibacteriales</taxon>
        <taxon>Nocardioidaceae</taxon>
        <taxon>Nocardioides</taxon>
    </lineage>
</organism>
<keyword evidence="2" id="KW-0479">Metal-binding</keyword>
<dbReference type="Pfam" id="PF00355">
    <property type="entry name" value="Rieske"/>
    <property type="match status" value="1"/>
</dbReference>
<name>A0ABW3VXQ2_9ACTN</name>
<dbReference type="Gene3D" id="2.102.10.10">
    <property type="entry name" value="Rieske [2Fe-2S] iron-sulphur domain"/>
    <property type="match status" value="1"/>
</dbReference>
<evidence type="ECO:0000256" key="3">
    <source>
        <dbReference type="ARBA" id="ARBA00023004"/>
    </source>
</evidence>
<evidence type="ECO:0000313" key="7">
    <source>
        <dbReference type="EMBL" id="MFD1247821.1"/>
    </source>
</evidence>
<keyword evidence="5" id="KW-1015">Disulfide bond</keyword>
<proteinExistence type="predicted"/>
<dbReference type="PRINTS" id="PR00162">
    <property type="entry name" value="RIESKE"/>
</dbReference>
<dbReference type="SUPFAM" id="SSF50022">
    <property type="entry name" value="ISP domain"/>
    <property type="match status" value="1"/>
</dbReference>
<dbReference type="CDD" id="cd03467">
    <property type="entry name" value="Rieske"/>
    <property type="match status" value="1"/>
</dbReference>
<dbReference type="InterPro" id="IPR005805">
    <property type="entry name" value="Rieske_Fe-S_prot_C"/>
</dbReference>
<gene>
    <name evidence="7" type="ORF">ACFQ3F_08470</name>
</gene>
<dbReference type="PROSITE" id="PS51296">
    <property type="entry name" value="RIESKE"/>
    <property type="match status" value="1"/>
</dbReference>
<evidence type="ECO:0000256" key="5">
    <source>
        <dbReference type="ARBA" id="ARBA00023157"/>
    </source>
</evidence>
<reference evidence="8" key="1">
    <citation type="journal article" date="2019" name="Int. J. Syst. Evol. Microbiol.">
        <title>The Global Catalogue of Microorganisms (GCM) 10K type strain sequencing project: providing services to taxonomists for standard genome sequencing and annotation.</title>
        <authorList>
            <consortium name="The Broad Institute Genomics Platform"/>
            <consortium name="The Broad Institute Genome Sequencing Center for Infectious Disease"/>
            <person name="Wu L."/>
            <person name="Ma J."/>
        </authorList>
    </citation>
    <scope>NUCLEOTIDE SEQUENCE [LARGE SCALE GENOMIC DNA]</scope>
    <source>
        <strain evidence="8">CCUG 52478</strain>
    </source>
</reference>
<evidence type="ECO:0000256" key="4">
    <source>
        <dbReference type="ARBA" id="ARBA00023014"/>
    </source>
</evidence>
<dbReference type="RefSeq" id="WP_367918764.1">
    <property type="nucleotide sequence ID" value="NZ_BAABAC010000015.1"/>
</dbReference>
<accession>A0ABW3VXQ2</accession>
<comment type="caution">
    <text evidence="7">The sequence shown here is derived from an EMBL/GenBank/DDBJ whole genome shotgun (WGS) entry which is preliminary data.</text>
</comment>
<feature type="domain" description="Rieske" evidence="6">
    <location>
        <begin position="47"/>
        <end position="139"/>
    </location>
</feature>
<evidence type="ECO:0000256" key="2">
    <source>
        <dbReference type="ARBA" id="ARBA00022723"/>
    </source>
</evidence>
<dbReference type="EMBL" id="JBHTLX010000009">
    <property type="protein sequence ID" value="MFD1247821.1"/>
    <property type="molecule type" value="Genomic_DNA"/>
</dbReference>
<dbReference type="InterPro" id="IPR036922">
    <property type="entry name" value="Rieske_2Fe-2S_sf"/>
</dbReference>
<dbReference type="InterPro" id="IPR017941">
    <property type="entry name" value="Rieske_2Fe-2S"/>
</dbReference>
<keyword evidence="3" id="KW-0408">Iron</keyword>
<keyword evidence="8" id="KW-1185">Reference proteome</keyword>
<evidence type="ECO:0000259" key="6">
    <source>
        <dbReference type="PROSITE" id="PS51296"/>
    </source>
</evidence>
<sequence length="142" mass="14119">MSGSPLGEIRASRRIVFSGLGALGVAAALAGCAGSGGSSTPKVTVGTEFATFDEVPVGGGIILTVQKIVLTQPSAGEFKAFTAVCTHQGFTVTSVKDDTIRCDHHGSSYSASTGQVEGGPAPAPLSAVKITVDTAAKKILAA</sequence>
<keyword evidence="1" id="KW-0001">2Fe-2S</keyword>
<evidence type="ECO:0000256" key="1">
    <source>
        <dbReference type="ARBA" id="ARBA00022714"/>
    </source>
</evidence>